<gene>
    <name evidence="4" type="ORF">FD34_GL000001</name>
</gene>
<keyword evidence="1" id="KW-0175">Coiled coil</keyword>
<dbReference type="SUPFAM" id="SSF46955">
    <property type="entry name" value="Putative DNA-binding domain"/>
    <property type="match status" value="1"/>
</dbReference>
<dbReference type="Proteomes" id="UP000051085">
    <property type="component" value="Unassembled WGS sequence"/>
</dbReference>
<organism evidence="4 5">
    <name type="scientific">Limosilactobacillus pontis DSM 8475</name>
    <dbReference type="NCBI Taxonomy" id="1423794"/>
    <lineage>
        <taxon>Bacteria</taxon>
        <taxon>Bacillati</taxon>
        <taxon>Bacillota</taxon>
        <taxon>Bacilli</taxon>
        <taxon>Lactobacillales</taxon>
        <taxon>Lactobacillaceae</taxon>
        <taxon>Limosilactobacillus</taxon>
    </lineage>
</organism>
<dbReference type="InterPro" id="IPR000551">
    <property type="entry name" value="MerR-type_HTH_dom"/>
</dbReference>
<dbReference type="AlphaFoldDB" id="A0A922TP61"/>
<dbReference type="EMBL" id="AZGO01000001">
    <property type="protein sequence ID" value="KRM38141.1"/>
    <property type="molecule type" value="Genomic_DNA"/>
</dbReference>
<proteinExistence type="predicted"/>
<evidence type="ECO:0000256" key="2">
    <source>
        <dbReference type="SAM" id="MobiDB-lite"/>
    </source>
</evidence>
<feature type="region of interest" description="Disordered" evidence="2">
    <location>
        <begin position="126"/>
        <end position="169"/>
    </location>
</feature>
<dbReference type="GO" id="GO:0003677">
    <property type="term" value="F:DNA binding"/>
    <property type="evidence" value="ECO:0007669"/>
    <property type="project" value="InterPro"/>
</dbReference>
<dbReference type="Pfam" id="PF13411">
    <property type="entry name" value="MerR_1"/>
    <property type="match status" value="1"/>
</dbReference>
<sequence>MTKTKTKPMTITELSRVTGVSGASIAALVKKWKLKPTKTGEYNRKYYSAKDCQRIIDYYSSKSKTGTKTATKTAAKDEIIQTLREQIEDQRHQIDQLNEQLKMAQINLSQSQQLQLRQADQIKRLEEPQEATGDVVSSSSSQDTEESDEDTRMSHKTNEDDQGEAGNLSFFQRLFGKKKKIKF</sequence>
<evidence type="ECO:0000259" key="3">
    <source>
        <dbReference type="Pfam" id="PF13411"/>
    </source>
</evidence>
<comment type="caution">
    <text evidence="4">The sequence shown here is derived from an EMBL/GenBank/DDBJ whole genome shotgun (WGS) entry which is preliminary data.</text>
</comment>
<feature type="compositionally biased region" description="Basic and acidic residues" evidence="2">
    <location>
        <begin position="150"/>
        <end position="159"/>
    </location>
</feature>
<feature type="domain" description="HTH merR-type" evidence="3">
    <location>
        <begin position="9"/>
        <end position="55"/>
    </location>
</feature>
<dbReference type="InterPro" id="IPR009061">
    <property type="entry name" value="DNA-bd_dom_put_sf"/>
</dbReference>
<evidence type="ECO:0000256" key="1">
    <source>
        <dbReference type="SAM" id="Coils"/>
    </source>
</evidence>
<evidence type="ECO:0000313" key="4">
    <source>
        <dbReference type="EMBL" id="KRM38141.1"/>
    </source>
</evidence>
<accession>A0A922TP61</accession>
<protein>
    <recommendedName>
        <fullName evidence="3">HTH merR-type domain-containing protein</fullName>
    </recommendedName>
</protein>
<evidence type="ECO:0000313" key="5">
    <source>
        <dbReference type="Proteomes" id="UP000051085"/>
    </source>
</evidence>
<feature type="coiled-coil region" evidence="1">
    <location>
        <begin position="80"/>
        <end position="114"/>
    </location>
</feature>
<name>A0A922TP61_9LACO</name>
<dbReference type="GO" id="GO:0006355">
    <property type="term" value="P:regulation of DNA-templated transcription"/>
    <property type="evidence" value="ECO:0007669"/>
    <property type="project" value="InterPro"/>
</dbReference>
<reference evidence="4 5" key="1">
    <citation type="journal article" date="2015" name="Genome Announc.">
        <title>Expanding the biotechnology potential of lactobacilli through comparative genomics of 213 strains and associated genera.</title>
        <authorList>
            <person name="Sun Z."/>
            <person name="Harris H.M."/>
            <person name="McCann A."/>
            <person name="Guo C."/>
            <person name="Argimon S."/>
            <person name="Zhang W."/>
            <person name="Yang X."/>
            <person name="Jeffery I.B."/>
            <person name="Cooney J.C."/>
            <person name="Kagawa T.F."/>
            <person name="Liu W."/>
            <person name="Song Y."/>
            <person name="Salvetti E."/>
            <person name="Wrobel A."/>
            <person name="Rasinkangas P."/>
            <person name="Parkhill J."/>
            <person name="Rea M.C."/>
            <person name="O'Sullivan O."/>
            <person name="Ritari J."/>
            <person name="Douillard F.P."/>
            <person name="Paul Ross R."/>
            <person name="Yang R."/>
            <person name="Briner A.E."/>
            <person name="Felis G.E."/>
            <person name="de Vos W.M."/>
            <person name="Barrangou R."/>
            <person name="Klaenhammer T.R."/>
            <person name="Caufield P.W."/>
            <person name="Cui Y."/>
            <person name="Zhang H."/>
            <person name="O'Toole P.W."/>
        </authorList>
    </citation>
    <scope>NUCLEOTIDE SEQUENCE [LARGE SCALE GENOMIC DNA]</scope>
    <source>
        <strain evidence="4 5">DSM 8475</strain>
    </source>
</reference>
<dbReference type="RefSeq" id="WP_057805518.1">
    <property type="nucleotide sequence ID" value="NZ_AZGO01000001.1"/>
</dbReference>